<comment type="caution">
    <text evidence="3">The sequence shown here is derived from an EMBL/GenBank/DDBJ whole genome shotgun (WGS) entry which is preliminary data.</text>
</comment>
<evidence type="ECO:0000313" key="3">
    <source>
        <dbReference type="EMBL" id="GGD09305.1"/>
    </source>
</evidence>
<evidence type="ECO:0000259" key="2">
    <source>
        <dbReference type="SMART" id="SM00954"/>
    </source>
</evidence>
<reference evidence="4" key="1">
    <citation type="journal article" date="2019" name="Int. J. Syst. Evol. Microbiol.">
        <title>The Global Catalogue of Microorganisms (GCM) 10K type strain sequencing project: providing services to taxonomists for standard genome sequencing and annotation.</title>
        <authorList>
            <consortium name="The Broad Institute Genomics Platform"/>
            <consortium name="The Broad Institute Genome Sequencing Center for Infectious Disease"/>
            <person name="Wu L."/>
            <person name="Ma J."/>
        </authorList>
    </citation>
    <scope>NUCLEOTIDE SEQUENCE [LARGE SCALE GENOMIC DNA]</scope>
    <source>
        <strain evidence="4">CCM 7403</strain>
    </source>
</reference>
<feature type="compositionally biased region" description="Low complexity" evidence="1">
    <location>
        <begin position="254"/>
        <end position="264"/>
    </location>
</feature>
<keyword evidence="4" id="KW-1185">Reference proteome</keyword>
<dbReference type="Gene3D" id="1.10.287.860">
    <property type="entry name" value="Nucleotidyltransferase"/>
    <property type="match status" value="1"/>
</dbReference>
<dbReference type="InterPro" id="IPR043519">
    <property type="entry name" value="NT_sf"/>
</dbReference>
<sequence length="604" mass="66202">MHFVGIDLAWGERNPTGLAVLDAEGRLVHVSTVVTDDEVVAALAPFTEGPCLVAVDAPLIVTNPTGNRAAEAALNKDFAPFDAGAHPTNTGRAEFAGRPRAARIASRLGLDMNPRSGRARRAIEVYPHPATVALFRLGRTLKYKSKSGRSLEQLRAELLVLMGLMESLSGADPRLVLDGEAGGEAWRGLRTTVERAQRKSELRVAEDQVDAVLCAYVALFATTHPERTTTYGTFEQGYVVTPTLPADLVPTRRGAAADAAPGAESDGDADAHAADPGTAVRRYAEQLPEVRRATEDFVQIVRSMLDDAGINYLTVTGRAKTMTSFAAKAARTVDGRPVFTDPLRQILDQIGLRVITYVHSDVQAVVDVLNEQLVVHDDRDMGEETASEGRFGYSSRHLQVELEDEDEQAHPHLAGRMAQVQVRTVLQHAWAEFEHDIRYKGTIPDEHVPDFDRRFTLAAGLLELADREFSTIRERLTESMAEPEPSQEPSADPRITARELAAFLAGQYADAGWSRTDHYEWIGGLLLELGITSLVELGEVLRSVDSASIAERMGYQHPPTAVRRLDDALLWVHGDTYVGLRDNAHRVPALQARLARLAKMRQES</sequence>
<feature type="region of interest" description="Disordered" evidence="1">
    <location>
        <begin position="253"/>
        <end position="274"/>
    </location>
</feature>
<evidence type="ECO:0000313" key="4">
    <source>
        <dbReference type="Proteomes" id="UP000630594"/>
    </source>
</evidence>
<dbReference type="Pfam" id="PF04607">
    <property type="entry name" value="RelA_SpoT"/>
    <property type="match status" value="1"/>
</dbReference>
<dbReference type="CDD" id="cd05399">
    <property type="entry name" value="NT_Rel-Spo_like"/>
    <property type="match status" value="1"/>
</dbReference>
<name>A0ABQ1Q0I0_9ACTN</name>
<dbReference type="SUPFAM" id="SSF81301">
    <property type="entry name" value="Nucleotidyltransferase"/>
    <property type="match status" value="1"/>
</dbReference>
<dbReference type="Proteomes" id="UP000630594">
    <property type="component" value="Unassembled WGS sequence"/>
</dbReference>
<dbReference type="PANTHER" id="PTHR41773:SF1">
    <property type="entry name" value="RELA_SPOT DOMAIN-CONTAINING PROTEIN"/>
    <property type="match status" value="1"/>
</dbReference>
<dbReference type="RefSeq" id="WP_188420811.1">
    <property type="nucleotide sequence ID" value="NZ_BMCK01000001.1"/>
</dbReference>
<dbReference type="Gene3D" id="3.30.460.10">
    <property type="entry name" value="Beta Polymerase, domain 2"/>
    <property type="match status" value="1"/>
</dbReference>
<organism evidence="3 4">
    <name type="scientific">Nocardioides daphniae</name>
    <dbReference type="NCBI Taxonomy" id="402297"/>
    <lineage>
        <taxon>Bacteria</taxon>
        <taxon>Bacillati</taxon>
        <taxon>Actinomycetota</taxon>
        <taxon>Actinomycetes</taxon>
        <taxon>Propionibacteriales</taxon>
        <taxon>Nocardioidaceae</taxon>
        <taxon>Nocardioides</taxon>
    </lineage>
</organism>
<protein>
    <submittedName>
        <fullName evidence="3">GTP pyrophosphokinase</fullName>
    </submittedName>
</protein>
<accession>A0ABQ1Q0I0</accession>
<dbReference type="InterPro" id="IPR007362">
    <property type="entry name" value="DUF429"/>
</dbReference>
<proteinExistence type="predicted"/>
<dbReference type="EMBL" id="BMCK01000001">
    <property type="protein sequence ID" value="GGD09305.1"/>
    <property type="molecule type" value="Genomic_DNA"/>
</dbReference>
<dbReference type="SMART" id="SM00954">
    <property type="entry name" value="RelA_SpoT"/>
    <property type="match status" value="1"/>
</dbReference>
<gene>
    <name evidence="3" type="ORF">GCM10007231_05190</name>
</gene>
<dbReference type="InterPro" id="IPR007685">
    <property type="entry name" value="RelA_SpoT"/>
</dbReference>
<feature type="domain" description="RelA/SpoT" evidence="2">
    <location>
        <begin position="317"/>
        <end position="445"/>
    </location>
</feature>
<evidence type="ECO:0000256" key="1">
    <source>
        <dbReference type="SAM" id="MobiDB-lite"/>
    </source>
</evidence>
<dbReference type="PANTHER" id="PTHR41773">
    <property type="entry name" value="GTP PYROPHOSPHATASE-RELATED"/>
    <property type="match status" value="1"/>
</dbReference>
<dbReference type="Pfam" id="PF04250">
    <property type="entry name" value="DUF429"/>
    <property type="match status" value="1"/>
</dbReference>